<protein>
    <submittedName>
        <fullName evidence="1">Uncharacterized protein</fullName>
    </submittedName>
</protein>
<accession>T1IWC1</accession>
<evidence type="ECO:0000313" key="1">
    <source>
        <dbReference type="EnsemblMetazoa" id="SMAR005486-PA"/>
    </source>
</evidence>
<keyword evidence="2" id="KW-1185">Reference proteome</keyword>
<dbReference type="EMBL" id="JH431612">
    <property type="status" value="NOT_ANNOTATED_CDS"/>
    <property type="molecule type" value="Genomic_DNA"/>
</dbReference>
<name>T1IWC1_STRMM</name>
<reference evidence="2" key="1">
    <citation type="submission" date="2011-05" db="EMBL/GenBank/DDBJ databases">
        <authorList>
            <person name="Richards S.R."/>
            <person name="Qu J."/>
            <person name="Jiang H."/>
            <person name="Jhangiani S.N."/>
            <person name="Agravi P."/>
            <person name="Goodspeed R."/>
            <person name="Gross S."/>
            <person name="Mandapat C."/>
            <person name="Jackson L."/>
            <person name="Mathew T."/>
            <person name="Pu L."/>
            <person name="Thornton R."/>
            <person name="Saada N."/>
            <person name="Wilczek-Boney K.B."/>
            <person name="Lee S."/>
            <person name="Kovar C."/>
            <person name="Wu Y."/>
            <person name="Scherer S.E."/>
            <person name="Worley K.C."/>
            <person name="Muzny D.M."/>
            <person name="Gibbs R."/>
        </authorList>
    </citation>
    <scope>NUCLEOTIDE SEQUENCE</scope>
    <source>
        <strain evidence="2">Brora</strain>
    </source>
</reference>
<dbReference type="AlphaFoldDB" id="T1IWC1"/>
<organism evidence="1 2">
    <name type="scientific">Strigamia maritima</name>
    <name type="common">European centipede</name>
    <name type="synonym">Geophilus maritimus</name>
    <dbReference type="NCBI Taxonomy" id="126957"/>
    <lineage>
        <taxon>Eukaryota</taxon>
        <taxon>Metazoa</taxon>
        <taxon>Ecdysozoa</taxon>
        <taxon>Arthropoda</taxon>
        <taxon>Myriapoda</taxon>
        <taxon>Chilopoda</taxon>
        <taxon>Pleurostigmophora</taxon>
        <taxon>Geophilomorpha</taxon>
        <taxon>Linotaeniidae</taxon>
        <taxon>Strigamia</taxon>
    </lineage>
</organism>
<sequence>MWGRKYFIDSSNRQTLKLKKDVKSNGLMEMWKNGLTFRITQTWSQSLPQAELQDFEEDYDYDKDDDMKNVTTPISTYKT</sequence>
<dbReference type="Proteomes" id="UP000014500">
    <property type="component" value="Unassembled WGS sequence"/>
</dbReference>
<dbReference type="EnsemblMetazoa" id="SMAR005486-RA">
    <property type="protein sequence ID" value="SMAR005486-PA"/>
    <property type="gene ID" value="SMAR005486"/>
</dbReference>
<proteinExistence type="predicted"/>
<evidence type="ECO:0000313" key="2">
    <source>
        <dbReference type="Proteomes" id="UP000014500"/>
    </source>
</evidence>
<dbReference type="HOGENOM" id="CLU_2609085_0_0_1"/>
<reference evidence="1" key="2">
    <citation type="submission" date="2015-02" db="UniProtKB">
        <authorList>
            <consortium name="EnsemblMetazoa"/>
        </authorList>
    </citation>
    <scope>IDENTIFICATION</scope>
</reference>